<dbReference type="EMBL" id="LVVZ01000008">
    <property type="protein sequence ID" value="OKL45029.1"/>
    <property type="molecule type" value="Genomic_DNA"/>
</dbReference>
<gene>
    <name evidence="1" type="ORF">A3843_05440</name>
</gene>
<dbReference type="Proteomes" id="UP000185783">
    <property type="component" value="Unassembled WGS sequence"/>
</dbReference>
<keyword evidence="2" id="KW-1185">Reference proteome</keyword>
<evidence type="ECO:0000313" key="2">
    <source>
        <dbReference type="Proteomes" id="UP000185783"/>
    </source>
</evidence>
<proteinExistence type="predicted"/>
<evidence type="ECO:0008006" key="3">
    <source>
        <dbReference type="Google" id="ProtNLM"/>
    </source>
</evidence>
<sequence>MEDGTRIPNPAEFREWVIQTMAALQISPHYWSTAAGIGPNAISKFISNEQRDLRMGTASAVYSAAFRLAAEKDTVLPPLKARQVFDGEPVGDAHV</sequence>
<accession>A0A1U7JJY0</accession>
<evidence type="ECO:0000313" key="1">
    <source>
        <dbReference type="EMBL" id="OKL45029.1"/>
    </source>
</evidence>
<reference evidence="1 2" key="1">
    <citation type="submission" date="2016-03" db="EMBL/GenBank/DDBJ databases">
        <title>Genome sequence of Nesiotobacter sp. nov., a moderately halophilic alphaproteobacterium isolated from the Yellow Sea, China.</title>
        <authorList>
            <person name="Zhang G."/>
            <person name="Zhang R."/>
        </authorList>
    </citation>
    <scope>NUCLEOTIDE SEQUENCE [LARGE SCALE GENOMIC DNA]</scope>
    <source>
        <strain evidence="1 2">WB1-6</strain>
    </source>
</reference>
<comment type="caution">
    <text evidence="1">The sequence shown here is derived from an EMBL/GenBank/DDBJ whole genome shotgun (WGS) entry which is preliminary data.</text>
</comment>
<organism evidence="1 2">
    <name type="scientific">Pseudovibrio exalbescens</name>
    <dbReference type="NCBI Taxonomy" id="197461"/>
    <lineage>
        <taxon>Bacteria</taxon>
        <taxon>Pseudomonadati</taxon>
        <taxon>Pseudomonadota</taxon>
        <taxon>Alphaproteobacteria</taxon>
        <taxon>Hyphomicrobiales</taxon>
        <taxon>Stappiaceae</taxon>
        <taxon>Pseudovibrio</taxon>
    </lineage>
</organism>
<dbReference type="RefSeq" id="WP_028482259.1">
    <property type="nucleotide sequence ID" value="NZ_LVVZ01000008.1"/>
</dbReference>
<protein>
    <recommendedName>
        <fullName evidence="3">HTH cro/C1-type domain-containing protein</fullName>
    </recommendedName>
</protein>
<name>A0A1U7JJY0_9HYPH</name>
<dbReference type="AlphaFoldDB" id="A0A1U7JJY0"/>